<feature type="domain" description="DBL homology" evidence="2">
    <location>
        <begin position="929"/>
        <end position="1129"/>
    </location>
</feature>
<feature type="compositionally biased region" description="Polar residues" evidence="1">
    <location>
        <begin position="728"/>
        <end position="741"/>
    </location>
</feature>
<feature type="compositionally biased region" description="Polar residues" evidence="1">
    <location>
        <begin position="331"/>
        <end position="343"/>
    </location>
</feature>
<feature type="region of interest" description="Disordered" evidence="1">
    <location>
        <begin position="1345"/>
        <end position="1587"/>
    </location>
</feature>
<evidence type="ECO:0000313" key="6">
    <source>
        <dbReference type="Proteomes" id="UP001320420"/>
    </source>
</evidence>
<feature type="compositionally biased region" description="Basic and acidic residues" evidence="1">
    <location>
        <begin position="637"/>
        <end position="655"/>
    </location>
</feature>
<reference evidence="5 6" key="1">
    <citation type="submission" date="2024-02" db="EMBL/GenBank/DDBJ databases">
        <title>De novo assembly and annotation of 12 fungi associated with fruit tree decline syndrome in Ontario, Canada.</title>
        <authorList>
            <person name="Sulman M."/>
            <person name="Ellouze W."/>
            <person name="Ilyukhin E."/>
        </authorList>
    </citation>
    <scope>NUCLEOTIDE SEQUENCE [LARGE SCALE GENOMIC DNA]</scope>
    <source>
        <strain evidence="5 6">M11/M66-122</strain>
    </source>
</reference>
<feature type="domain" description="PH" evidence="4">
    <location>
        <begin position="1591"/>
        <end position="1732"/>
    </location>
</feature>
<feature type="compositionally biased region" description="Polar residues" evidence="1">
    <location>
        <begin position="397"/>
        <end position="407"/>
    </location>
</feature>
<feature type="region of interest" description="Disordered" evidence="1">
    <location>
        <begin position="1807"/>
        <end position="1847"/>
    </location>
</feature>
<gene>
    <name evidence="5" type="ORF">SLS62_009712</name>
</gene>
<feature type="compositionally biased region" description="Basic and acidic residues" evidence="1">
    <location>
        <begin position="275"/>
        <end position="307"/>
    </location>
</feature>
<feature type="compositionally biased region" description="Basic and acidic residues" evidence="1">
    <location>
        <begin position="1411"/>
        <end position="1421"/>
    </location>
</feature>
<feature type="compositionally biased region" description="Pro residues" evidence="1">
    <location>
        <begin position="1373"/>
        <end position="1404"/>
    </location>
</feature>
<accession>A0AAN9YIT7</accession>
<feature type="region of interest" description="Disordered" evidence="1">
    <location>
        <begin position="1279"/>
        <end position="1304"/>
    </location>
</feature>
<feature type="compositionally biased region" description="Polar residues" evidence="1">
    <location>
        <begin position="185"/>
        <end position="216"/>
    </location>
</feature>
<feature type="compositionally biased region" description="Polar residues" evidence="1">
    <location>
        <begin position="528"/>
        <end position="548"/>
    </location>
</feature>
<feature type="compositionally biased region" description="Polar residues" evidence="1">
    <location>
        <begin position="656"/>
        <end position="667"/>
    </location>
</feature>
<feature type="compositionally biased region" description="Basic residues" evidence="1">
    <location>
        <begin position="877"/>
        <end position="891"/>
    </location>
</feature>
<feature type="compositionally biased region" description="Basic and acidic residues" evidence="1">
    <location>
        <begin position="344"/>
        <end position="362"/>
    </location>
</feature>
<feature type="compositionally biased region" description="Polar residues" evidence="1">
    <location>
        <begin position="1559"/>
        <end position="1572"/>
    </location>
</feature>
<feature type="compositionally biased region" description="Polar residues" evidence="1">
    <location>
        <begin position="1428"/>
        <end position="1438"/>
    </location>
</feature>
<feature type="domain" description="PH" evidence="3">
    <location>
        <begin position="1143"/>
        <end position="1282"/>
    </location>
</feature>
<keyword evidence="6" id="KW-1185">Reference proteome</keyword>
<feature type="compositionally biased region" description="Low complexity" evidence="1">
    <location>
        <begin position="480"/>
        <end position="523"/>
    </location>
</feature>
<dbReference type="InterPro" id="IPR056416">
    <property type="entry name" value="DH_2_fung"/>
</dbReference>
<feature type="compositionally biased region" description="Polar residues" evidence="1">
    <location>
        <begin position="1345"/>
        <end position="1369"/>
    </location>
</feature>
<comment type="caution">
    <text evidence="5">The sequence shown here is derived from an EMBL/GenBank/DDBJ whole genome shotgun (WGS) entry which is preliminary data.</text>
</comment>
<dbReference type="Pfam" id="PF24340">
    <property type="entry name" value="DH_2"/>
    <property type="match status" value="1"/>
</dbReference>
<organism evidence="5 6">
    <name type="scientific">Diatrype stigma</name>
    <dbReference type="NCBI Taxonomy" id="117547"/>
    <lineage>
        <taxon>Eukaryota</taxon>
        <taxon>Fungi</taxon>
        <taxon>Dikarya</taxon>
        <taxon>Ascomycota</taxon>
        <taxon>Pezizomycotina</taxon>
        <taxon>Sordariomycetes</taxon>
        <taxon>Xylariomycetidae</taxon>
        <taxon>Xylariales</taxon>
        <taxon>Diatrypaceae</taxon>
        <taxon>Diatrype</taxon>
    </lineage>
</organism>
<feature type="compositionally biased region" description="Acidic residues" evidence="1">
    <location>
        <begin position="1516"/>
        <end position="1536"/>
    </location>
</feature>
<evidence type="ECO:0000259" key="4">
    <source>
        <dbReference type="Pfam" id="PF24345"/>
    </source>
</evidence>
<feature type="compositionally biased region" description="Low complexity" evidence="1">
    <location>
        <begin position="1485"/>
        <end position="1496"/>
    </location>
</feature>
<feature type="compositionally biased region" description="Basic and acidic residues" evidence="1">
    <location>
        <begin position="164"/>
        <end position="184"/>
    </location>
</feature>
<feature type="region of interest" description="Disordered" evidence="1">
    <location>
        <begin position="85"/>
        <end position="548"/>
    </location>
</feature>
<feature type="compositionally biased region" description="Polar residues" evidence="1">
    <location>
        <begin position="224"/>
        <end position="234"/>
    </location>
</feature>
<evidence type="ECO:0000259" key="2">
    <source>
        <dbReference type="Pfam" id="PF24340"/>
    </source>
</evidence>
<dbReference type="InterPro" id="IPR056222">
    <property type="entry name" value="PH_23"/>
</dbReference>
<dbReference type="EMBL" id="JAKJXP020000106">
    <property type="protein sequence ID" value="KAK7745671.1"/>
    <property type="molecule type" value="Genomic_DNA"/>
</dbReference>
<feature type="region of interest" description="Disordered" evidence="1">
    <location>
        <begin position="1"/>
        <end position="27"/>
    </location>
</feature>
<feature type="region of interest" description="Disordered" evidence="1">
    <location>
        <begin position="567"/>
        <end position="892"/>
    </location>
</feature>
<dbReference type="Pfam" id="PF24344">
    <property type="entry name" value="PH_23"/>
    <property type="match status" value="1"/>
</dbReference>
<sequence length="1985" mass="218587">MSSATKAAGPNGGPNRRRASTTKQPTLLSDFLLGRPSPARIAAERQAARERRKSLELVKQEMRQASIQRIQAPGGVRDRVKKWQKENAEAMATADPLAPPTEPSEVNIQVDEESVTEQDRERIKWRRRKLSQPKPVVFNPKPAVSPKPGPARQGPAKQGQGSPEKAKADQETSKLNDPPKKRVVSDTNWVKNAKNKNPASRSQSPKMNQNGSNNGSPIPKDFLQRTSANPSVSKKVQAWASKVEIPSDSPPHRHNAARSVGSGDGIRIKSMASESDVRSSKSDSTRIVVEKEPKRPQKAKISQDDGIRVNPVRKKAYYDDGIRVKSMASEGDNTSTESDSTRIINDEPKKSEKGKEPEDSGIRGKPLRRKVYHDDGIRVQPSHPGPSNDGIRIYPSSEGSRSTSTLRAPSKKTSRDVSGRVTDSRKESRDSAPLDRPETAEGSGSKTPTAPTRRPSRRRSNQRRSAQKKPMPTVVSDVHTATTGTTDTGTTITSTTQTGTFVTNTTQTGTDATGSTQTGTTVTEDVSDSASWTGSSDGASDRASTGVPSQLADIPVGYSAFSVLDLSGGAKGQNAGRPKTNRQTSFKGATNALRKVLTEGKKMVTEKVDPPKPVVNQPPSIENWLKGTVDPFVEGSSKPEPESHHRRSTEKEWSEQSKVPRSTSPTPKQKLAESKPAEARPVTPAVAESQEPVTPEVVVTQADHEEVQEEEKEPTTPSSAGLKRSRATRVSSSPLRSSAAANTKKGFKDKLRDAFRGESTGHSYMPPPEYPSCSTIVDLEDNYEDDHRHLRSPFSDRRDLPLSDDGDSVISSEPSSLKPPPLNPKRKPPTNGHYELSTIASEQSRSTQESDMSSIVSESTVTGTTPFTRSTTGTKVSRQRSNKSGLKRRLTKHSDLVSALSLTDDGASNDRGNNLRSMRSVRRASTNLHHATVENLLREFAADENLYQRELKTVVDGVVPVLLTQVIHGEEHTHKDLFGSPSAKPRQEMLSKAVVDMGVMLEKLRNSHKRCPLLDVHRLPQWLESVHGIYDRYLDVWRLGFQGVIVNLAPAMLDDNDSLINAMPRNEEGDVLNEDGERIDVAHLLKRPLVRIKWISKFIKGYRSVTGTGEYESLASRWETLQDKARKRHREETARAVDDDATYTDTSRVRDLQTLEVLDNVKIDRHRQVYAKDTFSLDLRHSSGQRLVCQIELISRDNPLFKSDVGDLLIREIGNGGRSWLLFAPIIGGYYSARKGDDAYQLVVMVRGHRDEWYELLTLAADDKEQILEWLDILGSDPMPPQVKRGMSRQSRMPAPSPRSSTLEVPLGERQLHQQYVDASPQARTLETLEGQHTTPERYHTRVTSLPATPTSHSPPLVSPETTPTQEYVQSRPPVPAYPPPVIPPPTSAPPAIPAPTSPPPAPPVQAEDDDRSHPLHESMRPEPLTLRKTSSPNSTPFRQDGAPPPPVHRTFSQKSPNLAPPPKKSSGRLKRRTSSPLKHEYHPSDISTDASSSLSETDDDYDENYDNYDQHDDGYDYDDESVTSDSSDDELEAADIPDTVPAISVKPRLERTRPESLVSESQVSITPSASASHAGPTQAHAQVPQYSDNVKTPEYALKSLANISYWDNKHGCWKDLWPDVCSIVTTPGLIEAYPYQRIQTSSGGSSQGEDRPLIALDLTPLVMLRNSTVLDLEIRSPVLSYARLYSKITKMESSFFRFRAPTFQECENLYLAVHRARMDNAKYKALEEETRIRSFGQQQAPTDDGDGSSRHRGGWFGRKNSYRASARAPSQSAGSISLSSTMSASSFLKRLMGGHQSFNIAMSSIDRQSSRPGSVGGDPSLYGPSSASTPRSPSVSAAHSGSAGHSLTTNNLKIRLHLLVSASKWEDHGNCLLEVARPDPGARQNLRKYQGMEKRVIVRTINKKHPEKEKVVLDVVLGSRCFSRLGSRGVLLNVWEENSDGADNFVVRDRGNVGGQVSKWCFQCAGVAEASWIFGLVTQEVMIG</sequence>
<feature type="compositionally biased region" description="Polar residues" evidence="1">
    <location>
        <begin position="838"/>
        <end position="859"/>
    </location>
</feature>
<feature type="compositionally biased region" description="Basic and acidic residues" evidence="1">
    <location>
        <begin position="596"/>
        <end position="610"/>
    </location>
</feature>
<feature type="compositionally biased region" description="Low complexity" evidence="1">
    <location>
        <begin position="860"/>
        <end position="874"/>
    </location>
</feature>
<evidence type="ECO:0000313" key="5">
    <source>
        <dbReference type="EMBL" id="KAK7745671.1"/>
    </source>
</evidence>
<feature type="compositionally biased region" description="Low complexity" evidence="1">
    <location>
        <begin position="1825"/>
        <end position="1847"/>
    </location>
</feature>
<dbReference type="Proteomes" id="UP001320420">
    <property type="component" value="Unassembled WGS sequence"/>
</dbReference>
<protein>
    <submittedName>
        <fullName evidence="5">Uncharacterized protein</fullName>
    </submittedName>
</protein>
<feature type="compositionally biased region" description="Basic and acidic residues" evidence="1">
    <location>
        <begin position="413"/>
        <end position="439"/>
    </location>
</feature>
<evidence type="ECO:0000259" key="3">
    <source>
        <dbReference type="Pfam" id="PF24344"/>
    </source>
</evidence>
<feature type="compositionally biased region" description="Basic residues" evidence="1">
    <location>
        <begin position="454"/>
        <end position="467"/>
    </location>
</feature>
<dbReference type="Pfam" id="PF24345">
    <property type="entry name" value="PH_24"/>
    <property type="match status" value="1"/>
</dbReference>
<evidence type="ECO:0000256" key="1">
    <source>
        <dbReference type="SAM" id="MobiDB-lite"/>
    </source>
</evidence>
<feature type="compositionally biased region" description="Acidic residues" evidence="1">
    <location>
        <begin position="1497"/>
        <end position="1507"/>
    </location>
</feature>
<feature type="compositionally biased region" description="Basic and acidic residues" evidence="1">
    <location>
        <begin position="746"/>
        <end position="756"/>
    </location>
</feature>
<proteinExistence type="predicted"/>
<feature type="region of interest" description="Disordered" evidence="1">
    <location>
        <begin position="1731"/>
        <end position="1778"/>
    </location>
</feature>
<dbReference type="InterPro" id="IPR056223">
    <property type="entry name" value="PH_24"/>
</dbReference>
<name>A0AAN9YIT7_9PEZI</name>